<feature type="compositionally biased region" description="Basic and acidic residues" evidence="1">
    <location>
        <begin position="184"/>
        <end position="193"/>
    </location>
</feature>
<name>R0KGI7_EXST2</name>
<dbReference type="RefSeq" id="XP_008025062.1">
    <property type="nucleotide sequence ID" value="XM_008026871.1"/>
</dbReference>
<reference evidence="2 3" key="2">
    <citation type="journal article" date="2013" name="PLoS Genet.">
        <title>Comparative genome structure, secondary metabolite, and effector coding capacity across Cochliobolus pathogens.</title>
        <authorList>
            <person name="Condon B.J."/>
            <person name="Leng Y."/>
            <person name="Wu D."/>
            <person name="Bushley K.E."/>
            <person name="Ohm R.A."/>
            <person name="Otillar R."/>
            <person name="Martin J."/>
            <person name="Schackwitz W."/>
            <person name="Grimwood J."/>
            <person name="MohdZainudin N."/>
            <person name="Xue C."/>
            <person name="Wang R."/>
            <person name="Manning V.A."/>
            <person name="Dhillon B."/>
            <person name="Tu Z.J."/>
            <person name="Steffenson B.J."/>
            <person name="Salamov A."/>
            <person name="Sun H."/>
            <person name="Lowry S."/>
            <person name="LaButti K."/>
            <person name="Han J."/>
            <person name="Copeland A."/>
            <person name="Lindquist E."/>
            <person name="Barry K."/>
            <person name="Schmutz J."/>
            <person name="Baker S.E."/>
            <person name="Ciuffetti L.M."/>
            <person name="Grigoriev I.V."/>
            <person name="Zhong S."/>
            <person name="Turgeon B.G."/>
        </authorList>
    </citation>
    <scope>NUCLEOTIDE SEQUENCE [LARGE SCALE GENOMIC DNA]</scope>
    <source>
        <strain evidence="3">28A</strain>
    </source>
</reference>
<feature type="compositionally biased region" description="Basic residues" evidence="1">
    <location>
        <begin position="233"/>
        <end position="243"/>
    </location>
</feature>
<feature type="region of interest" description="Disordered" evidence="1">
    <location>
        <begin position="110"/>
        <end position="318"/>
    </location>
</feature>
<evidence type="ECO:0000256" key="1">
    <source>
        <dbReference type="SAM" id="MobiDB-lite"/>
    </source>
</evidence>
<organism evidence="2 3">
    <name type="scientific">Exserohilum turcicum (strain 28A)</name>
    <name type="common">Northern leaf blight fungus</name>
    <name type="synonym">Setosphaeria turcica</name>
    <dbReference type="NCBI Taxonomy" id="671987"/>
    <lineage>
        <taxon>Eukaryota</taxon>
        <taxon>Fungi</taxon>
        <taxon>Dikarya</taxon>
        <taxon>Ascomycota</taxon>
        <taxon>Pezizomycotina</taxon>
        <taxon>Dothideomycetes</taxon>
        <taxon>Pleosporomycetidae</taxon>
        <taxon>Pleosporales</taxon>
        <taxon>Pleosporineae</taxon>
        <taxon>Pleosporaceae</taxon>
        <taxon>Exserohilum</taxon>
    </lineage>
</organism>
<evidence type="ECO:0000313" key="3">
    <source>
        <dbReference type="Proteomes" id="UP000016935"/>
    </source>
</evidence>
<keyword evidence="3" id="KW-1185">Reference proteome</keyword>
<feature type="compositionally biased region" description="Pro residues" evidence="1">
    <location>
        <begin position="23"/>
        <end position="34"/>
    </location>
</feature>
<evidence type="ECO:0000313" key="2">
    <source>
        <dbReference type="EMBL" id="EOA87127.1"/>
    </source>
</evidence>
<reference evidence="2 3" key="1">
    <citation type="journal article" date="2012" name="PLoS Pathog.">
        <title>Diverse lifestyles and strategies of plant pathogenesis encoded in the genomes of eighteen Dothideomycetes fungi.</title>
        <authorList>
            <person name="Ohm R.A."/>
            <person name="Feau N."/>
            <person name="Henrissat B."/>
            <person name="Schoch C.L."/>
            <person name="Horwitz B.A."/>
            <person name="Barry K.W."/>
            <person name="Condon B.J."/>
            <person name="Copeland A.C."/>
            <person name="Dhillon B."/>
            <person name="Glaser F."/>
            <person name="Hesse C.N."/>
            <person name="Kosti I."/>
            <person name="LaButti K."/>
            <person name="Lindquist E.A."/>
            <person name="Lucas S."/>
            <person name="Salamov A.A."/>
            <person name="Bradshaw R.E."/>
            <person name="Ciuffetti L."/>
            <person name="Hamelin R.C."/>
            <person name="Kema G.H.J."/>
            <person name="Lawrence C."/>
            <person name="Scott J.A."/>
            <person name="Spatafora J.W."/>
            <person name="Turgeon B.G."/>
            <person name="de Wit P.J.G.M."/>
            <person name="Zhong S."/>
            <person name="Goodwin S.B."/>
            <person name="Grigoriev I.V."/>
        </authorList>
    </citation>
    <scope>NUCLEOTIDE SEQUENCE [LARGE SCALE GENOMIC DNA]</scope>
    <source>
        <strain evidence="3">28A</strain>
    </source>
</reference>
<dbReference type="GeneID" id="19403545"/>
<sequence length="318" mass="34706">MAPLYPIPLAQSAPYANHSDQSSPPPPPPPPQPSQPSDEPGAEAETKVAIHATKKPRPKSGLMSRYLAPPSFARRGVQMQKADKRKGALFPTGIITRTDEFEVEISKPRELTQSTLSSPYHIVAPGPTEAKEDRSGDSSSSAQGAAAAAKVSGDGGIALPGKPRARMSPATSPTSPCVFPSRKMRGEVKEQSPDHTFNLRSPTLASLSAAGLSPSTSAFHSMSRKTPGPTRASKPHALRWRGGTKHDSGTQDAPEWYRAYQDLKREEEKEVQKEDKRERERRKKEEKEAEKAARRDKEKKAREQLGREGMFVDAFLLG</sequence>
<protein>
    <submittedName>
        <fullName evidence="2">Uncharacterized protein</fullName>
    </submittedName>
</protein>
<dbReference type="Proteomes" id="UP000016935">
    <property type="component" value="Unassembled WGS sequence"/>
</dbReference>
<dbReference type="HOGENOM" id="CLU_874836_0_0_1"/>
<accession>R0KGI7</accession>
<dbReference type="EMBL" id="KB908592">
    <property type="protein sequence ID" value="EOA87127.1"/>
    <property type="molecule type" value="Genomic_DNA"/>
</dbReference>
<feature type="compositionally biased region" description="Low complexity" evidence="1">
    <location>
        <begin position="137"/>
        <end position="152"/>
    </location>
</feature>
<dbReference type="AlphaFoldDB" id="R0KGI7"/>
<feature type="compositionally biased region" description="Low complexity" evidence="1">
    <location>
        <begin position="201"/>
        <end position="218"/>
    </location>
</feature>
<proteinExistence type="predicted"/>
<feature type="region of interest" description="Disordered" evidence="1">
    <location>
        <begin position="1"/>
        <end position="85"/>
    </location>
</feature>
<feature type="compositionally biased region" description="Basic and acidic residues" evidence="1">
    <location>
        <begin position="261"/>
        <end position="306"/>
    </location>
</feature>
<gene>
    <name evidence="2" type="ORF">SETTUDRAFT_31432</name>
</gene>